<dbReference type="GO" id="GO:0006526">
    <property type="term" value="P:L-arginine biosynthetic process"/>
    <property type="evidence" value="ECO:0007669"/>
    <property type="project" value="TreeGrafter"/>
</dbReference>
<proteinExistence type="predicted"/>
<dbReference type="InterPro" id="IPR010174">
    <property type="entry name" value="Succinyl-DAP_deSuclase_DapE"/>
</dbReference>
<evidence type="ECO:0000313" key="6">
    <source>
        <dbReference type="Proteomes" id="UP000237752"/>
    </source>
</evidence>
<evidence type="ECO:0000313" key="5">
    <source>
        <dbReference type="EMBL" id="PRZ41024.1"/>
    </source>
</evidence>
<comment type="caution">
    <text evidence="5">The sequence shown here is derived from an EMBL/GenBank/DDBJ whole genome shotgun (WGS) entry which is preliminary data.</text>
</comment>
<dbReference type="PANTHER" id="PTHR43808:SF31">
    <property type="entry name" value="N-ACETYL-L-CITRULLINE DEACETYLASE"/>
    <property type="match status" value="1"/>
</dbReference>
<dbReference type="AlphaFoldDB" id="A0A2T0ZXL6"/>
<dbReference type="GO" id="GO:0009014">
    <property type="term" value="F:succinyl-diaminopimelate desuccinylase activity"/>
    <property type="evidence" value="ECO:0007669"/>
    <property type="project" value="UniProtKB-UniRule"/>
</dbReference>
<evidence type="ECO:0000256" key="2">
    <source>
        <dbReference type="ARBA" id="ARBA00022801"/>
    </source>
</evidence>
<dbReference type="SUPFAM" id="SSF55031">
    <property type="entry name" value="Bacterial exopeptidase dimerisation domain"/>
    <property type="match status" value="1"/>
</dbReference>
<organism evidence="5 6">
    <name type="scientific">Antricoccus suffuscus</name>
    <dbReference type="NCBI Taxonomy" id="1629062"/>
    <lineage>
        <taxon>Bacteria</taxon>
        <taxon>Bacillati</taxon>
        <taxon>Actinomycetota</taxon>
        <taxon>Actinomycetes</taxon>
        <taxon>Geodermatophilales</taxon>
        <taxon>Antricoccaceae</taxon>
        <taxon>Antricoccus</taxon>
    </lineage>
</organism>
<keyword evidence="6" id="KW-1185">Reference proteome</keyword>
<dbReference type="EC" id="3.5.1.18" evidence="3"/>
<dbReference type="Pfam" id="PF01546">
    <property type="entry name" value="Peptidase_M20"/>
    <property type="match status" value="1"/>
</dbReference>
<evidence type="ECO:0000256" key="1">
    <source>
        <dbReference type="ARBA" id="ARBA00022723"/>
    </source>
</evidence>
<dbReference type="Gene3D" id="3.30.70.360">
    <property type="match status" value="1"/>
</dbReference>
<dbReference type="InterPro" id="IPR011650">
    <property type="entry name" value="Peptidase_M20_dimer"/>
</dbReference>
<protein>
    <recommendedName>
        <fullName evidence="3">Succinyl-diaminopimelate desuccinylase</fullName>
        <ecNumber evidence="3">3.5.1.18</ecNumber>
    </recommendedName>
</protein>
<keyword evidence="1" id="KW-0479">Metal-binding</keyword>
<dbReference type="PANTHER" id="PTHR43808">
    <property type="entry name" value="ACETYLORNITHINE DEACETYLASE"/>
    <property type="match status" value="1"/>
</dbReference>
<dbReference type="Proteomes" id="UP000237752">
    <property type="component" value="Unassembled WGS sequence"/>
</dbReference>
<sequence length="351" mass="38004">MTTDVITLTESLVNIPSVSGSEKILADAVQQALAKISGLEVLRCGNAVLARTQAGKDRRIVLAGHLDTVPIADNLPAARDGDRLVGCGTTDMKAGDAIILRIAATLENPAYDMTFIFYDNEEVAASLNGLGRVAREYRHWLYGDLAVIMEPTNGLLEAGCQGTARAIVRATGKRAHSARSWLGVNAIHKASEILRRLEQYEPQTHIVDGLEYPEGLNAVKIEGGVAGNVIPDECAVTVNFRYAPDRSAADAEKFMVDFFEGYDLEFTDNAQSAAPGLSHEIMQEFVGFIGAEVVAKVAWTDVARFAAFKIPAINFGPGDPGLAHTREEWVSMDLVREGERKLRDFLSQATS</sequence>
<dbReference type="Pfam" id="PF07687">
    <property type="entry name" value="M20_dimer"/>
    <property type="match status" value="1"/>
</dbReference>
<dbReference type="GO" id="GO:0046872">
    <property type="term" value="F:metal ion binding"/>
    <property type="evidence" value="ECO:0007669"/>
    <property type="project" value="UniProtKB-KW"/>
</dbReference>
<dbReference type="GO" id="GO:0009089">
    <property type="term" value="P:lysine biosynthetic process via diaminopimelate"/>
    <property type="evidence" value="ECO:0007669"/>
    <property type="project" value="UniProtKB-UniRule"/>
</dbReference>
<evidence type="ECO:0000256" key="3">
    <source>
        <dbReference type="NCBIfam" id="TIGR01900"/>
    </source>
</evidence>
<dbReference type="InterPro" id="IPR002933">
    <property type="entry name" value="Peptidase_M20"/>
</dbReference>
<dbReference type="Gene3D" id="3.40.630.10">
    <property type="entry name" value="Zn peptidases"/>
    <property type="match status" value="1"/>
</dbReference>
<dbReference type="InterPro" id="IPR036264">
    <property type="entry name" value="Bact_exopeptidase_dim_dom"/>
</dbReference>
<dbReference type="InterPro" id="IPR050072">
    <property type="entry name" value="Peptidase_M20A"/>
</dbReference>
<keyword evidence="2" id="KW-0378">Hydrolase</keyword>
<evidence type="ECO:0000259" key="4">
    <source>
        <dbReference type="Pfam" id="PF07687"/>
    </source>
</evidence>
<dbReference type="EMBL" id="PVUE01000012">
    <property type="protein sequence ID" value="PRZ41024.1"/>
    <property type="molecule type" value="Genomic_DNA"/>
</dbReference>
<dbReference type="GO" id="GO:0008777">
    <property type="term" value="F:acetylornithine deacetylase activity"/>
    <property type="evidence" value="ECO:0007669"/>
    <property type="project" value="TreeGrafter"/>
</dbReference>
<feature type="domain" description="Peptidase M20 dimerisation" evidence="4">
    <location>
        <begin position="162"/>
        <end position="260"/>
    </location>
</feature>
<reference evidence="5 6" key="1">
    <citation type="submission" date="2018-03" db="EMBL/GenBank/DDBJ databases">
        <title>Genomic Encyclopedia of Archaeal and Bacterial Type Strains, Phase II (KMG-II): from individual species to whole genera.</title>
        <authorList>
            <person name="Goeker M."/>
        </authorList>
    </citation>
    <scope>NUCLEOTIDE SEQUENCE [LARGE SCALE GENOMIC DNA]</scope>
    <source>
        <strain evidence="5 6">DSM 100065</strain>
    </source>
</reference>
<dbReference type="NCBIfam" id="TIGR01900">
    <property type="entry name" value="dapE-gram_pos"/>
    <property type="match status" value="1"/>
</dbReference>
<name>A0A2T0ZXL6_9ACTN</name>
<accession>A0A2T0ZXL6</accession>
<dbReference type="SUPFAM" id="SSF53187">
    <property type="entry name" value="Zn-dependent exopeptidases"/>
    <property type="match status" value="1"/>
</dbReference>
<gene>
    <name evidence="5" type="ORF">CLV47_11257</name>
</gene>